<sequence length="304" mass="32911">MFDVNQIARWLIGAGLLSLAATVAQTETLEIDGRQIDVRIEGDGTPVVFVHGALSDLRVWDSVIDALSETVSDHRLVTYTQRHFGPGEGPLGMPEDFTRETHISDLIRLAETVGNGFPVTLVTWSYGGEIGLHAMMRRPDLFDAAIHYEPILFPLLSEIPGGERARMEKVRTMFAPAVSFAKKGDLEGAAMRFMEGAFLMRVGSAPTAADPWPAIWRANSRTIPAYGAMAPLPATCADLADIDAPSLIVQGAETHIDTAMMADQITDCMGNALTIRVSGANHGIPMHAPEHLARMISGFMDMAN</sequence>
<dbReference type="InterPro" id="IPR029058">
    <property type="entry name" value="AB_hydrolase_fold"/>
</dbReference>
<dbReference type="AlphaFoldDB" id="A0A8J7LWW6"/>
<comment type="caution">
    <text evidence="3">The sequence shown here is derived from an EMBL/GenBank/DDBJ whole genome shotgun (WGS) entry which is preliminary data.</text>
</comment>
<proteinExistence type="predicted"/>
<protein>
    <submittedName>
        <fullName evidence="3">Alpha/beta hydrolase</fullName>
    </submittedName>
</protein>
<organism evidence="3 4">
    <name type="scientific">Sedimentitalea arenosa</name>
    <dbReference type="NCBI Taxonomy" id="2798803"/>
    <lineage>
        <taxon>Bacteria</taxon>
        <taxon>Pseudomonadati</taxon>
        <taxon>Pseudomonadota</taxon>
        <taxon>Alphaproteobacteria</taxon>
        <taxon>Rhodobacterales</taxon>
        <taxon>Paracoccaceae</taxon>
        <taxon>Sedimentitalea</taxon>
    </lineage>
</organism>
<dbReference type="Pfam" id="PF12697">
    <property type="entry name" value="Abhydrolase_6"/>
    <property type="match status" value="1"/>
</dbReference>
<evidence type="ECO:0000313" key="4">
    <source>
        <dbReference type="Proteomes" id="UP000619079"/>
    </source>
</evidence>
<keyword evidence="1 3" id="KW-0378">Hydrolase</keyword>
<gene>
    <name evidence="3" type="ORF">JF290_14655</name>
</gene>
<accession>A0A8J7LWW6</accession>
<dbReference type="SUPFAM" id="SSF53474">
    <property type="entry name" value="alpha/beta-Hydrolases"/>
    <property type="match status" value="1"/>
</dbReference>
<evidence type="ECO:0000256" key="1">
    <source>
        <dbReference type="ARBA" id="ARBA00022801"/>
    </source>
</evidence>
<dbReference type="PANTHER" id="PTHR43798:SF31">
    <property type="entry name" value="AB HYDROLASE SUPERFAMILY PROTEIN YCLE"/>
    <property type="match status" value="1"/>
</dbReference>
<dbReference type="InterPro" id="IPR000073">
    <property type="entry name" value="AB_hydrolase_1"/>
</dbReference>
<dbReference type="PANTHER" id="PTHR43798">
    <property type="entry name" value="MONOACYLGLYCEROL LIPASE"/>
    <property type="match status" value="1"/>
</dbReference>
<evidence type="ECO:0000259" key="2">
    <source>
        <dbReference type="Pfam" id="PF12697"/>
    </source>
</evidence>
<dbReference type="InterPro" id="IPR050266">
    <property type="entry name" value="AB_hydrolase_sf"/>
</dbReference>
<dbReference type="RefSeq" id="WP_199025649.1">
    <property type="nucleotide sequence ID" value="NZ_JAELVR010000010.1"/>
</dbReference>
<dbReference type="EMBL" id="JAELVR010000010">
    <property type="protein sequence ID" value="MBJ6372771.1"/>
    <property type="molecule type" value="Genomic_DNA"/>
</dbReference>
<name>A0A8J7LWW6_9RHOB</name>
<dbReference type="Proteomes" id="UP000619079">
    <property type="component" value="Unassembled WGS sequence"/>
</dbReference>
<dbReference type="GO" id="GO:0016020">
    <property type="term" value="C:membrane"/>
    <property type="evidence" value="ECO:0007669"/>
    <property type="project" value="TreeGrafter"/>
</dbReference>
<reference evidence="3" key="1">
    <citation type="submission" date="2020-12" db="EMBL/GenBank/DDBJ databases">
        <title>Sedimentitalea sp. nov., isolated from sand in Incheon.</title>
        <authorList>
            <person name="Kim W."/>
        </authorList>
    </citation>
    <scope>NUCLEOTIDE SEQUENCE</scope>
    <source>
        <strain evidence="3">CAU 1593</strain>
    </source>
</reference>
<keyword evidence="4" id="KW-1185">Reference proteome</keyword>
<dbReference type="Gene3D" id="3.40.50.1820">
    <property type="entry name" value="alpha/beta hydrolase"/>
    <property type="match status" value="1"/>
</dbReference>
<dbReference type="GO" id="GO:0016787">
    <property type="term" value="F:hydrolase activity"/>
    <property type="evidence" value="ECO:0007669"/>
    <property type="project" value="UniProtKB-KW"/>
</dbReference>
<feature type="domain" description="AB hydrolase-1" evidence="2">
    <location>
        <begin position="47"/>
        <end position="290"/>
    </location>
</feature>
<evidence type="ECO:0000313" key="3">
    <source>
        <dbReference type="EMBL" id="MBJ6372771.1"/>
    </source>
</evidence>